<organism evidence="3 4">
    <name type="scientific">Rhodanobacter humi</name>
    <dbReference type="NCBI Taxonomy" id="1888173"/>
    <lineage>
        <taxon>Bacteria</taxon>
        <taxon>Pseudomonadati</taxon>
        <taxon>Pseudomonadota</taxon>
        <taxon>Gammaproteobacteria</taxon>
        <taxon>Lysobacterales</taxon>
        <taxon>Rhodanobacteraceae</taxon>
        <taxon>Rhodanobacter</taxon>
    </lineage>
</organism>
<evidence type="ECO:0000313" key="3">
    <source>
        <dbReference type="EMBL" id="MEY2183950.1"/>
    </source>
</evidence>
<protein>
    <submittedName>
        <fullName evidence="3">Porin</fullName>
    </submittedName>
</protein>
<keyword evidence="4" id="KW-1185">Reference proteome</keyword>
<feature type="chain" id="PRO_5047144264" evidence="2">
    <location>
        <begin position="24"/>
        <end position="433"/>
    </location>
</feature>
<reference evidence="3 4" key="1">
    <citation type="submission" date="2024-07" db="EMBL/GenBank/DDBJ databases">
        <title>Molecular mechanisms and environmental adaptations of flagellar loss and biofilm growth of Rhodanobacter under environmental stress.</title>
        <authorList>
            <person name="Chen M."/>
        </authorList>
    </citation>
    <scope>NUCLEOTIDE SEQUENCE [LARGE SCALE GENOMIC DNA]</scope>
    <source>
        <strain evidence="3 4">RS22</strain>
    </source>
</reference>
<gene>
    <name evidence="3" type="ORF">AB7878_16130</name>
</gene>
<sequence>MHSKTLALAIAAGLGLTSFAASAAPAQKTTHHKAVAKATVSADEVAQLKTQLAVLQEKVDALQAQSTAQNEAQSQTAQAVQQVQAKQETIAAAPSDALSKRVDALDKLVNDTKVSGKMFFDFSNIDQKNSDTGKTAANGVGLDVKRFYLGIDHKFNDVWSANLTTDFNYVSSDGETNLFVKKAYVQGKFDKAAIFRVGSADMPWIPFVENLYGFRYVENTLTDRLKYGNSADWGLHALGDVGANNMFNYAVSVVNGAGYKNPNRSKGVDVEARVGFVPFDGLTVALGGYSGHRGQETQTAGADHTAQRGDFLIAYVNKQFRVGGEYFTAKNWNNVLTPQADKADGWSVWGSVALTDDLALFARYDEAKLSKDLDHNAKDTYYNVGLQYQVTKGFKLAGVWKHEKGDKSVLTPLPPHVQNVKTNEIGVFGEVAF</sequence>
<dbReference type="SUPFAM" id="SSF56935">
    <property type="entry name" value="Porins"/>
    <property type="match status" value="1"/>
</dbReference>
<dbReference type="EMBL" id="JBGBPY010000001">
    <property type="protein sequence ID" value="MEY2183950.1"/>
    <property type="molecule type" value="Genomic_DNA"/>
</dbReference>
<dbReference type="Proteomes" id="UP001562159">
    <property type="component" value="Unassembled WGS sequence"/>
</dbReference>
<evidence type="ECO:0000256" key="2">
    <source>
        <dbReference type="SAM" id="SignalP"/>
    </source>
</evidence>
<dbReference type="InterPro" id="IPR023614">
    <property type="entry name" value="Porin_dom_sf"/>
</dbReference>
<dbReference type="Gene3D" id="2.40.160.10">
    <property type="entry name" value="Porin"/>
    <property type="match status" value="1"/>
</dbReference>
<feature type="coiled-coil region" evidence="1">
    <location>
        <begin position="45"/>
        <end position="72"/>
    </location>
</feature>
<dbReference type="Pfam" id="PF07396">
    <property type="entry name" value="Porin_O_P"/>
    <property type="match status" value="1"/>
</dbReference>
<comment type="caution">
    <text evidence="3">The sequence shown here is derived from an EMBL/GenBank/DDBJ whole genome shotgun (WGS) entry which is preliminary data.</text>
</comment>
<accession>A0ABV4AVL8</accession>
<evidence type="ECO:0000256" key="1">
    <source>
        <dbReference type="SAM" id="Coils"/>
    </source>
</evidence>
<proteinExistence type="predicted"/>
<keyword evidence="2" id="KW-0732">Signal</keyword>
<feature type="signal peptide" evidence="2">
    <location>
        <begin position="1"/>
        <end position="23"/>
    </location>
</feature>
<dbReference type="InterPro" id="IPR010870">
    <property type="entry name" value="Porin_O/P"/>
</dbReference>
<keyword evidence="1" id="KW-0175">Coiled coil</keyword>
<name>A0ABV4AVL8_9GAMM</name>
<evidence type="ECO:0000313" key="4">
    <source>
        <dbReference type="Proteomes" id="UP001562159"/>
    </source>
</evidence>